<proteinExistence type="predicted"/>
<organism evidence="1 2">
    <name type="scientific">Terriglobus roseus</name>
    <dbReference type="NCBI Taxonomy" id="392734"/>
    <lineage>
        <taxon>Bacteria</taxon>
        <taxon>Pseudomonadati</taxon>
        <taxon>Acidobacteriota</taxon>
        <taxon>Terriglobia</taxon>
        <taxon>Terriglobales</taxon>
        <taxon>Acidobacteriaceae</taxon>
        <taxon>Terriglobus</taxon>
    </lineage>
</organism>
<dbReference type="OrthoDB" id="114735at2"/>
<sequence>MTLSGTKAAVTLLLIQSAIALSVAGTYALDRITKPRVWVRTQQFDPSTPLRGRYLALQLAVDGCSLPASGIDPSNTYSAFRGMPSTRRMGVWPVTLSAENGHLTVHAVATLSPGNSQAVSLWEGQDCHNAPLEQGVNFFLPEHAASPLPQSRDASLWVEVTVPSSGPPRPIQLAVSDSTGWHVLKL</sequence>
<dbReference type="AlphaFoldDB" id="A0A1G7PN95"/>
<accession>A0A1G7PN95</accession>
<protein>
    <submittedName>
        <fullName evidence="1">GDYXXLXY protein</fullName>
    </submittedName>
</protein>
<reference evidence="1 2" key="1">
    <citation type="submission" date="2016-10" db="EMBL/GenBank/DDBJ databases">
        <authorList>
            <person name="de Groot N.N."/>
        </authorList>
    </citation>
    <scope>NUCLEOTIDE SEQUENCE [LARGE SCALE GENOMIC DNA]</scope>
    <source>
        <strain evidence="1 2">GAS232</strain>
    </source>
</reference>
<dbReference type="Proteomes" id="UP000182427">
    <property type="component" value="Chromosome I"/>
</dbReference>
<keyword evidence="2" id="KW-1185">Reference proteome</keyword>
<name>A0A1G7PN95_9BACT</name>
<evidence type="ECO:0000313" key="1">
    <source>
        <dbReference type="EMBL" id="SDF87723.1"/>
    </source>
</evidence>
<gene>
    <name evidence="1" type="ORF">SAMN05444167_3570</name>
</gene>
<dbReference type="EMBL" id="LT629690">
    <property type="protein sequence ID" value="SDF87723.1"/>
    <property type="molecule type" value="Genomic_DNA"/>
</dbReference>
<evidence type="ECO:0000313" key="2">
    <source>
        <dbReference type="Proteomes" id="UP000182427"/>
    </source>
</evidence>
<dbReference type="RefSeq" id="WP_083346341.1">
    <property type="nucleotide sequence ID" value="NZ_LT629690.1"/>
</dbReference>